<reference evidence="1 2" key="1">
    <citation type="submission" date="2020-08" db="EMBL/GenBank/DDBJ databases">
        <title>Genomic Encyclopedia of Type Strains, Phase IV (KMG-V): Genome sequencing to study the core and pangenomes of soil and plant-associated prokaryotes.</title>
        <authorList>
            <person name="Whitman W."/>
        </authorList>
    </citation>
    <scope>NUCLEOTIDE SEQUENCE [LARGE SCALE GENOMIC DNA]</scope>
    <source>
        <strain evidence="1 2">SEMIA 4064</strain>
    </source>
</reference>
<dbReference type="EMBL" id="JACHBI010000003">
    <property type="protein sequence ID" value="MBB5573304.1"/>
    <property type="molecule type" value="Genomic_DNA"/>
</dbReference>
<dbReference type="AlphaFoldDB" id="A0A7W9D0I5"/>
<protein>
    <submittedName>
        <fullName evidence="1">Uncharacterized protein</fullName>
    </submittedName>
</protein>
<proteinExistence type="predicted"/>
<organism evidence="1 2">
    <name type="scientific">Rhizobium paranaense</name>
    <dbReference type="NCBI Taxonomy" id="1650438"/>
    <lineage>
        <taxon>Bacteria</taxon>
        <taxon>Pseudomonadati</taxon>
        <taxon>Pseudomonadota</taxon>
        <taxon>Alphaproteobacteria</taxon>
        <taxon>Hyphomicrobiales</taxon>
        <taxon>Rhizobiaceae</taxon>
        <taxon>Rhizobium/Agrobacterium group</taxon>
        <taxon>Rhizobium</taxon>
    </lineage>
</organism>
<name>A0A7W9D0I5_9HYPH</name>
<comment type="caution">
    <text evidence="1">The sequence shown here is derived from an EMBL/GenBank/DDBJ whole genome shotgun (WGS) entry which is preliminary data.</text>
</comment>
<dbReference type="Proteomes" id="UP000549882">
    <property type="component" value="Unassembled WGS sequence"/>
</dbReference>
<dbReference type="RefSeq" id="WP_107108578.1">
    <property type="nucleotide sequence ID" value="NZ_JACHBI010000003.1"/>
</dbReference>
<accession>A0A7W9D0I5</accession>
<evidence type="ECO:0000313" key="1">
    <source>
        <dbReference type="EMBL" id="MBB5573304.1"/>
    </source>
</evidence>
<sequence length="118" mass="13129">MAAFDYAKTRTTAERLIAKFGQQALLRRITNSGADYDPFQTSQDFACVLVDLDYTQAHISNTLIQRGDRMIYLSTAGLSIAPMLEDRLLIAGVEHAIFDVLPLSPGGITVLWQLQVRQ</sequence>
<gene>
    <name evidence="1" type="ORF">GGD50_001917</name>
</gene>
<evidence type="ECO:0000313" key="2">
    <source>
        <dbReference type="Proteomes" id="UP000549882"/>
    </source>
</evidence>
<keyword evidence="2" id="KW-1185">Reference proteome</keyword>